<keyword evidence="6 7" id="KW-0472">Membrane</keyword>
<evidence type="ECO:0000256" key="5">
    <source>
        <dbReference type="ARBA" id="ARBA00022989"/>
    </source>
</evidence>
<organism evidence="8">
    <name type="scientific">Picea sitchensis</name>
    <name type="common">Sitka spruce</name>
    <name type="synonym">Pinus sitchensis</name>
    <dbReference type="NCBI Taxonomy" id="3332"/>
    <lineage>
        <taxon>Eukaryota</taxon>
        <taxon>Viridiplantae</taxon>
        <taxon>Streptophyta</taxon>
        <taxon>Embryophyta</taxon>
        <taxon>Tracheophyta</taxon>
        <taxon>Spermatophyta</taxon>
        <taxon>Pinopsida</taxon>
        <taxon>Pinidae</taxon>
        <taxon>Conifers I</taxon>
        <taxon>Pinales</taxon>
        <taxon>Pinaceae</taxon>
        <taxon>Picea</taxon>
    </lineage>
</organism>
<dbReference type="EMBL" id="EF086711">
    <property type="protein sequence ID" value="ABK25967.1"/>
    <property type="molecule type" value="mRNA"/>
</dbReference>
<comment type="function">
    <text evidence="7">Involved in protein precursor import into chloroplasts.</text>
</comment>
<feature type="transmembrane region" description="Helical" evidence="7">
    <location>
        <begin position="106"/>
        <end position="122"/>
    </location>
</feature>
<keyword evidence="5 7" id="KW-1133">Transmembrane helix</keyword>
<comment type="caution">
    <text evidence="7">Lacks conserved residue(s) required for the propagation of feature annotation.</text>
</comment>
<reference evidence="8" key="1">
    <citation type="journal article" date="2008" name="BMC Genomics">
        <title>A conifer genomics resource of 200,000 spruce (Picea spp.) ESTs and 6,464 high-quality, sequence-finished full-length cDNAs for Sitka spruce (Picea sitchensis).</title>
        <authorList>
            <person name="Ralph S.G."/>
            <person name="Chun H.J."/>
            <person name="Kolosova N."/>
            <person name="Cooper D."/>
            <person name="Oddy C."/>
            <person name="Ritland C.E."/>
            <person name="Kirkpatrick R."/>
            <person name="Moore R."/>
            <person name="Barber S."/>
            <person name="Holt R.A."/>
            <person name="Jones S.J."/>
            <person name="Marra M.A."/>
            <person name="Douglas C.J."/>
            <person name="Ritland K."/>
            <person name="Bohlmann J."/>
        </authorList>
    </citation>
    <scope>NUCLEOTIDE SEQUENCE</scope>
    <source>
        <tissue evidence="8">Green portion of the leader tissue</tissue>
    </source>
</reference>
<keyword evidence="7" id="KW-0934">Plastid</keyword>
<name>A9NZA6_PICSI</name>
<dbReference type="GO" id="GO:0009706">
    <property type="term" value="C:chloroplast inner membrane"/>
    <property type="evidence" value="ECO:0007669"/>
    <property type="project" value="UniProtKB-SubCell"/>
</dbReference>
<dbReference type="Pfam" id="PF16166">
    <property type="entry name" value="TIC20"/>
    <property type="match status" value="1"/>
</dbReference>
<dbReference type="AlphaFoldDB" id="A9NZA6"/>
<feature type="transmembrane region" description="Helical" evidence="7">
    <location>
        <begin position="172"/>
        <end position="191"/>
    </location>
</feature>
<proteinExistence type="evidence at transcript level"/>
<evidence type="ECO:0000256" key="2">
    <source>
        <dbReference type="ARBA" id="ARBA00009596"/>
    </source>
</evidence>
<evidence type="ECO:0000256" key="3">
    <source>
        <dbReference type="ARBA" id="ARBA00022692"/>
    </source>
</evidence>
<dbReference type="PANTHER" id="PTHR33510:SF11">
    <property type="entry name" value="PROTEIN TIC 20-V, CHLOROPLASTIC"/>
    <property type="match status" value="1"/>
</dbReference>
<dbReference type="PANTHER" id="PTHR33510">
    <property type="entry name" value="PROTEIN TIC 20-II, CHLOROPLASTIC"/>
    <property type="match status" value="1"/>
</dbReference>
<dbReference type="OMA" id="HAFPFAP"/>
<evidence type="ECO:0000256" key="1">
    <source>
        <dbReference type="ARBA" id="ARBA00004478"/>
    </source>
</evidence>
<protein>
    <recommendedName>
        <fullName evidence="7">Protein TIC 20</fullName>
    </recommendedName>
</protein>
<keyword evidence="7" id="KW-0150">Chloroplast</keyword>
<evidence type="ECO:0000256" key="4">
    <source>
        <dbReference type="ARBA" id="ARBA00022780"/>
    </source>
</evidence>
<keyword evidence="4" id="KW-1001">Plastid inner membrane</keyword>
<evidence type="ECO:0000256" key="7">
    <source>
        <dbReference type="RuleBase" id="RU367003"/>
    </source>
</evidence>
<evidence type="ECO:0000313" key="8">
    <source>
        <dbReference type="EMBL" id="ABK25967.1"/>
    </source>
</evidence>
<accession>A9NZA6</accession>
<sequence>MTISLSIPLAGYKITAPLQSPFIKTPNSIQLRGARRLRFNSQRKSLVIVRAKGSSPVPASDRLLAAVGYFLPFFDGVQYGRFFLTQVPVAQALLEPLFPAIKVYKSYPYASILVFFTLYFAVVRNPNISRYVRFNTMQAIVLDILLIFPEIVERSFVPGEGFGLNLLTSFDSTVFLFLLTCLVYGSTSCLLGQVPRLPLVADAADAQVF</sequence>
<feature type="transmembrane region" description="Helical" evidence="7">
    <location>
        <begin position="134"/>
        <end position="152"/>
    </location>
</feature>
<comment type="subcellular location">
    <subcellularLocation>
        <location evidence="1">Plastid</location>
        <location evidence="1">Chloroplast inner membrane</location>
        <topology evidence="1">Multi-pass membrane protein</topology>
    </subcellularLocation>
    <subcellularLocation>
        <location evidence="7">Plastid</location>
        <location evidence="7">Chloroplast membrane</location>
        <topology evidence="7">Multi-pass membrane protein</topology>
    </subcellularLocation>
</comment>
<dbReference type="InterPro" id="IPR005691">
    <property type="entry name" value="Tic20"/>
</dbReference>
<keyword evidence="3 7" id="KW-0812">Transmembrane</keyword>
<evidence type="ECO:0000256" key="6">
    <source>
        <dbReference type="ARBA" id="ARBA00023136"/>
    </source>
</evidence>
<comment type="similarity">
    <text evidence="2 7">Belongs to the Tic20 family.</text>
</comment>